<dbReference type="AlphaFoldDB" id="A0A0F9N970"/>
<name>A0A0F9N970_9ZZZZ</name>
<reference evidence="2" key="1">
    <citation type="journal article" date="2015" name="Nature">
        <title>Complex archaea that bridge the gap between prokaryotes and eukaryotes.</title>
        <authorList>
            <person name="Spang A."/>
            <person name="Saw J.H."/>
            <person name="Jorgensen S.L."/>
            <person name="Zaremba-Niedzwiedzka K."/>
            <person name="Martijn J."/>
            <person name="Lind A.E."/>
            <person name="van Eijk R."/>
            <person name="Schleper C."/>
            <person name="Guy L."/>
            <person name="Ettema T.J."/>
        </authorList>
    </citation>
    <scope>NUCLEOTIDE SEQUENCE</scope>
</reference>
<sequence>MSSLRLQALVSQKRVFQLGGGTNSAQGDGSTNDGNNSLTHGDGVVVDSDSDPVTAIGENLKVLETSKRVLFVGADGTIKRAFDVAAVGEDINIGDGASLIRFLAFLGSRRISVVGGGGSRGAAGSGSEDITIEGSYRQVSSDGSRQISFESCDQVSADGSREITLENCNRVSADGSRAVTALRVRDADIQGCDIDVVDTNSAIINGQGHRVGLLAPCGGISISGFDHTVDGTFNSTIDGFRCVMVGASNSTNVGNDNKNEGKRTSTHGIEAHAREDDHKAWGGERNEGLGADQRSIIDKYFTTASVAQFTGHSLFIAPDRSCKVRAEVTAKMTTNGLIATFDVLPFTVGRIGNGPVVILDPALHLTTGGPLVGALAAVGTGRSADAVAAAIAAEVDETPAGATIGPDAGAGFDLTATTITRNDGGDWLVDDKLKKGSFVTIANATNGANDGVHEVTGATAGVLTLGNSILTPTTGDNTITLDKTVDTIDALVEGDPGRTDWHWTWFMTEEKGTA</sequence>
<feature type="region of interest" description="Disordered" evidence="1">
    <location>
        <begin position="20"/>
        <end position="44"/>
    </location>
</feature>
<dbReference type="EMBL" id="LAZR01003650">
    <property type="protein sequence ID" value="KKN16085.1"/>
    <property type="molecule type" value="Genomic_DNA"/>
</dbReference>
<protein>
    <submittedName>
        <fullName evidence="2">Uncharacterized protein</fullName>
    </submittedName>
</protein>
<gene>
    <name evidence="2" type="ORF">LCGC14_0979400</name>
</gene>
<feature type="compositionally biased region" description="Polar residues" evidence="1">
    <location>
        <begin position="23"/>
        <end position="39"/>
    </location>
</feature>
<comment type="caution">
    <text evidence="2">The sequence shown here is derived from an EMBL/GenBank/DDBJ whole genome shotgun (WGS) entry which is preliminary data.</text>
</comment>
<proteinExistence type="predicted"/>
<accession>A0A0F9N970</accession>
<organism evidence="2">
    <name type="scientific">marine sediment metagenome</name>
    <dbReference type="NCBI Taxonomy" id="412755"/>
    <lineage>
        <taxon>unclassified sequences</taxon>
        <taxon>metagenomes</taxon>
        <taxon>ecological metagenomes</taxon>
    </lineage>
</organism>
<evidence type="ECO:0000256" key="1">
    <source>
        <dbReference type="SAM" id="MobiDB-lite"/>
    </source>
</evidence>
<evidence type="ECO:0000313" key="2">
    <source>
        <dbReference type="EMBL" id="KKN16085.1"/>
    </source>
</evidence>